<accession>A0A3S5CRR6</accession>
<sequence length="177" mass="20776">MIILRYDIWRHRSTFADATKAISSSQDSTISPTEHGQQISLSNLPSQQQQQMRHHQHSQLYHLTQQQQNQPTQQPQQSHQNHLQQQEDEQSSLQPHLGGHQMQRQNNHNQQQKQQDHMAYHEQQMSIFPGGQIPCNQVAYENRVSSKYWVSAPKTYYLGFAIEIVLCPVYYRMVTNN</sequence>
<feature type="region of interest" description="Disordered" evidence="1">
    <location>
        <begin position="64"/>
        <end position="119"/>
    </location>
</feature>
<name>A0A3S5CRR6_9PLAT</name>
<evidence type="ECO:0000256" key="1">
    <source>
        <dbReference type="SAM" id="MobiDB-lite"/>
    </source>
</evidence>
<keyword evidence="3" id="KW-1185">Reference proteome</keyword>
<dbReference type="AlphaFoldDB" id="A0A3S5CRR6"/>
<organism evidence="2 3">
    <name type="scientific">Protopolystoma xenopodis</name>
    <dbReference type="NCBI Taxonomy" id="117903"/>
    <lineage>
        <taxon>Eukaryota</taxon>
        <taxon>Metazoa</taxon>
        <taxon>Spiralia</taxon>
        <taxon>Lophotrochozoa</taxon>
        <taxon>Platyhelminthes</taxon>
        <taxon>Monogenea</taxon>
        <taxon>Polyopisthocotylea</taxon>
        <taxon>Polystomatidea</taxon>
        <taxon>Polystomatidae</taxon>
        <taxon>Protopolystoma</taxon>
    </lineage>
</organism>
<reference evidence="2" key="1">
    <citation type="submission" date="2018-11" db="EMBL/GenBank/DDBJ databases">
        <authorList>
            <consortium name="Pathogen Informatics"/>
        </authorList>
    </citation>
    <scope>NUCLEOTIDE SEQUENCE</scope>
</reference>
<evidence type="ECO:0000313" key="2">
    <source>
        <dbReference type="EMBL" id="VEL42773.1"/>
    </source>
</evidence>
<dbReference type="EMBL" id="CAAALY010276514">
    <property type="protein sequence ID" value="VEL42773.1"/>
    <property type="molecule type" value="Genomic_DNA"/>
</dbReference>
<proteinExistence type="predicted"/>
<feature type="compositionally biased region" description="Low complexity" evidence="1">
    <location>
        <begin position="64"/>
        <end position="84"/>
    </location>
</feature>
<protein>
    <submittedName>
        <fullName evidence="2">Uncharacterized protein</fullName>
    </submittedName>
</protein>
<gene>
    <name evidence="2" type="ORF">PXEA_LOCUS36213</name>
</gene>
<dbReference type="Proteomes" id="UP000784294">
    <property type="component" value="Unassembled WGS sequence"/>
</dbReference>
<feature type="compositionally biased region" description="Low complexity" evidence="1">
    <location>
        <begin position="100"/>
        <end position="113"/>
    </location>
</feature>
<comment type="caution">
    <text evidence="2">The sequence shown here is derived from an EMBL/GenBank/DDBJ whole genome shotgun (WGS) entry which is preliminary data.</text>
</comment>
<evidence type="ECO:0000313" key="3">
    <source>
        <dbReference type="Proteomes" id="UP000784294"/>
    </source>
</evidence>